<feature type="transmembrane region" description="Helical" evidence="1">
    <location>
        <begin position="200"/>
        <end position="221"/>
    </location>
</feature>
<dbReference type="GO" id="GO:0015234">
    <property type="term" value="F:thiamine transmembrane transporter activity"/>
    <property type="evidence" value="ECO:0007669"/>
    <property type="project" value="InterPro"/>
</dbReference>
<feature type="transmembrane region" description="Helical" evidence="1">
    <location>
        <begin position="145"/>
        <end position="164"/>
    </location>
</feature>
<dbReference type="NCBIfam" id="TIGR02357">
    <property type="entry name" value="ECF_ThiT_YuaJ"/>
    <property type="match status" value="1"/>
</dbReference>
<feature type="transmembrane region" description="Helical" evidence="1">
    <location>
        <begin position="233"/>
        <end position="254"/>
    </location>
</feature>
<reference evidence="2 3" key="1">
    <citation type="submission" date="2020-07" db="EMBL/GenBank/DDBJ databases">
        <title>Alkalicella. sp. LB2 genome.</title>
        <authorList>
            <person name="Postec A."/>
            <person name="Quemeneur M."/>
        </authorList>
    </citation>
    <scope>NUCLEOTIDE SEQUENCE [LARGE SCALE GENOMIC DNA]</scope>
    <source>
        <strain evidence="2 3">LB2</strain>
    </source>
</reference>
<evidence type="ECO:0000313" key="3">
    <source>
        <dbReference type="Proteomes" id="UP000516160"/>
    </source>
</evidence>
<dbReference type="AlphaFoldDB" id="A0A7G9WCE1"/>
<dbReference type="Gene3D" id="1.10.1760.20">
    <property type="match status" value="1"/>
</dbReference>
<dbReference type="Proteomes" id="UP000516160">
    <property type="component" value="Chromosome"/>
</dbReference>
<evidence type="ECO:0000256" key="1">
    <source>
        <dbReference type="SAM" id="Phobius"/>
    </source>
</evidence>
<dbReference type="KEGG" id="acae:HYG86_17030"/>
<dbReference type="Pfam" id="PF09515">
    <property type="entry name" value="Thia_YuaJ"/>
    <property type="match status" value="1"/>
</dbReference>
<name>A0A7G9WCE1_ALKCA</name>
<keyword evidence="1" id="KW-1133">Transmembrane helix</keyword>
<dbReference type="EMBL" id="CP058559">
    <property type="protein sequence ID" value="QNO16353.1"/>
    <property type="molecule type" value="Genomic_DNA"/>
</dbReference>
<feature type="transmembrane region" description="Helical" evidence="1">
    <location>
        <begin position="101"/>
        <end position="125"/>
    </location>
</feature>
<feature type="transmembrane region" description="Helical" evidence="1">
    <location>
        <begin position="74"/>
        <end position="94"/>
    </location>
</feature>
<evidence type="ECO:0000313" key="2">
    <source>
        <dbReference type="EMBL" id="QNO16353.1"/>
    </source>
</evidence>
<sequence>MNRNQTKIVVETGIMLALAFILSYFRVGKMPQGGSVSLQMIPIFLIALRWGFKPGIIAGVAFGLLKMLGPDFWFAHYAQIFLDYILAFAVIGFAGLFRNNYIVGIILAGFLRFFSHFLAGFIFFAEYAPDGMHPVIYSLGYNATYMIPEIVLVILITPLVVQRLKNMPVQDTKFESIVALAFAVPLLTLTAFTGRFDSEIYQLIAQIVTVFAWVVTLLLSLMKMTKEQNNTPLIILINTQVVVILGYLIINYFLN</sequence>
<dbReference type="InterPro" id="IPR012651">
    <property type="entry name" value="Thia_Transptr_ThiT"/>
</dbReference>
<keyword evidence="3" id="KW-1185">Reference proteome</keyword>
<feature type="transmembrane region" description="Helical" evidence="1">
    <location>
        <begin position="46"/>
        <end position="68"/>
    </location>
</feature>
<dbReference type="RefSeq" id="WP_213166744.1">
    <property type="nucleotide sequence ID" value="NZ_CP058559.1"/>
</dbReference>
<feature type="transmembrane region" description="Helical" evidence="1">
    <location>
        <begin position="176"/>
        <end position="194"/>
    </location>
</feature>
<accession>A0A7G9WCE1</accession>
<organism evidence="2 3">
    <name type="scientific">Alkalicella caledoniensis</name>
    <dbReference type="NCBI Taxonomy" id="2731377"/>
    <lineage>
        <taxon>Bacteria</taxon>
        <taxon>Bacillati</taxon>
        <taxon>Bacillota</taxon>
        <taxon>Clostridia</taxon>
        <taxon>Eubacteriales</taxon>
        <taxon>Proteinivoracaceae</taxon>
        <taxon>Alkalicella</taxon>
    </lineage>
</organism>
<feature type="transmembrane region" description="Helical" evidence="1">
    <location>
        <begin position="6"/>
        <end position="25"/>
    </location>
</feature>
<keyword evidence="1" id="KW-0812">Transmembrane</keyword>
<protein>
    <submittedName>
        <fullName evidence="2">Energy-coupled thiamine transporter ThiT</fullName>
    </submittedName>
</protein>
<gene>
    <name evidence="2" type="primary">thiT</name>
    <name evidence="2" type="ORF">HYG86_17030</name>
</gene>
<keyword evidence="1" id="KW-0472">Membrane</keyword>
<proteinExistence type="predicted"/>
<dbReference type="GO" id="GO:0005886">
    <property type="term" value="C:plasma membrane"/>
    <property type="evidence" value="ECO:0007669"/>
    <property type="project" value="InterPro"/>
</dbReference>